<keyword evidence="8 9" id="KW-0472">Membrane</keyword>
<feature type="transmembrane region" description="Helical" evidence="9">
    <location>
        <begin position="50"/>
        <end position="69"/>
    </location>
</feature>
<comment type="similarity">
    <text evidence="1 9 11">Belongs to the peptidase A8 family.</text>
</comment>
<evidence type="ECO:0000256" key="9">
    <source>
        <dbReference type="HAMAP-Rule" id="MF_00161"/>
    </source>
</evidence>
<sequence>MTDPRLFRRGIVIAVVILIADQLSKWWVLKGLFGLADPITTVSWAPPIRITGFLDFAMVWNYGISFGLLAGDTPLARWGLSAVAAAVVAGLVAWLWRNDRGLVAFGVGLIIGGAIGNVIDRLRFGAVADFLHFHAGEYSFWVFNVADSAISIGVMLLIADSLFGRRTHPVTAQQRDRM</sequence>
<dbReference type="RefSeq" id="WP_034836145.1">
    <property type="nucleotide sequence ID" value="NZ_JANX01000118.1"/>
</dbReference>
<reference evidence="12 13" key="1">
    <citation type="submission" date="2014-01" db="EMBL/GenBank/DDBJ databases">
        <title>Genome sequence determination for a cystic fibrosis isolate, Inquilinus limosus.</title>
        <authorList>
            <person name="Pino M."/>
            <person name="Di Conza J."/>
            <person name="Gutkind G."/>
        </authorList>
    </citation>
    <scope>NUCLEOTIDE SEQUENCE [LARGE SCALE GENOMIC DNA]</scope>
    <source>
        <strain evidence="12 13">MP06</strain>
    </source>
</reference>
<feature type="active site" evidence="9">
    <location>
        <position position="129"/>
    </location>
</feature>
<name>A0A0A0D7K2_9PROT</name>
<gene>
    <name evidence="9" type="primary">lspA</name>
    <name evidence="12" type="ORF">P409_11980</name>
</gene>
<feature type="transmembrane region" description="Helical" evidence="9">
    <location>
        <begin position="102"/>
        <end position="119"/>
    </location>
</feature>
<evidence type="ECO:0000256" key="6">
    <source>
        <dbReference type="ARBA" id="ARBA00022801"/>
    </source>
</evidence>
<evidence type="ECO:0000256" key="4">
    <source>
        <dbReference type="ARBA" id="ARBA00022692"/>
    </source>
</evidence>
<dbReference type="Pfam" id="PF01252">
    <property type="entry name" value="Peptidase_A8"/>
    <property type="match status" value="1"/>
</dbReference>
<dbReference type="OrthoDB" id="9810259at2"/>
<dbReference type="AlphaFoldDB" id="A0A0A0D7K2"/>
<dbReference type="PANTHER" id="PTHR33695">
    <property type="entry name" value="LIPOPROTEIN SIGNAL PEPTIDASE"/>
    <property type="match status" value="1"/>
</dbReference>
<keyword evidence="3 9" id="KW-0645">Protease</keyword>
<protein>
    <recommendedName>
        <fullName evidence="9">Lipoprotein signal peptidase</fullName>
        <ecNumber evidence="9">3.4.23.36</ecNumber>
    </recommendedName>
    <alternativeName>
        <fullName evidence="9">Prolipoprotein signal peptidase</fullName>
    </alternativeName>
    <alternativeName>
        <fullName evidence="9">Signal peptidase II</fullName>
        <shortName evidence="9">SPase II</shortName>
    </alternativeName>
</protein>
<feature type="transmembrane region" description="Helical" evidence="9">
    <location>
        <begin position="139"/>
        <end position="159"/>
    </location>
</feature>
<feature type="transmembrane region" description="Helical" evidence="9">
    <location>
        <begin position="6"/>
        <end position="29"/>
    </location>
</feature>
<dbReference type="PANTHER" id="PTHR33695:SF1">
    <property type="entry name" value="LIPOPROTEIN SIGNAL PEPTIDASE"/>
    <property type="match status" value="1"/>
</dbReference>
<feature type="active site" evidence="9">
    <location>
        <position position="147"/>
    </location>
</feature>
<comment type="function">
    <text evidence="9 10">This protein specifically catalyzes the removal of signal peptides from prolipoproteins.</text>
</comment>
<comment type="caution">
    <text evidence="12">The sequence shown here is derived from an EMBL/GenBank/DDBJ whole genome shotgun (WGS) entry which is preliminary data.</text>
</comment>
<dbReference type="InterPro" id="IPR001872">
    <property type="entry name" value="Peptidase_A8"/>
</dbReference>
<evidence type="ECO:0000256" key="11">
    <source>
        <dbReference type="RuleBase" id="RU004181"/>
    </source>
</evidence>
<proteinExistence type="inferred from homology"/>
<comment type="catalytic activity">
    <reaction evidence="9 10">
        <text>Release of signal peptides from bacterial membrane prolipoproteins. Hydrolyzes -Xaa-Yaa-Zaa-|-(S,diacylglyceryl)Cys-, in which Xaa is hydrophobic (preferably Leu), and Yaa (Ala or Ser) and Zaa (Gly or Ala) have small, neutral side chains.</text>
        <dbReference type="EC" id="3.4.23.36"/>
    </reaction>
</comment>
<comment type="pathway">
    <text evidence="9">Protein modification; lipoprotein biosynthesis (signal peptide cleavage).</text>
</comment>
<keyword evidence="5 9" id="KW-0064">Aspartyl protease</keyword>
<dbReference type="HAMAP" id="MF_00161">
    <property type="entry name" value="LspA"/>
    <property type="match status" value="1"/>
</dbReference>
<evidence type="ECO:0000256" key="10">
    <source>
        <dbReference type="RuleBase" id="RU000594"/>
    </source>
</evidence>
<dbReference type="PRINTS" id="PR00781">
    <property type="entry name" value="LIPOSIGPTASE"/>
</dbReference>
<dbReference type="EC" id="3.4.23.36" evidence="9"/>
<dbReference type="GO" id="GO:0004190">
    <property type="term" value="F:aspartic-type endopeptidase activity"/>
    <property type="evidence" value="ECO:0007669"/>
    <property type="project" value="UniProtKB-UniRule"/>
</dbReference>
<keyword evidence="4 9" id="KW-0812">Transmembrane</keyword>
<evidence type="ECO:0000256" key="7">
    <source>
        <dbReference type="ARBA" id="ARBA00022989"/>
    </source>
</evidence>
<organism evidence="12 13">
    <name type="scientific">Inquilinus limosus MP06</name>
    <dbReference type="NCBI Taxonomy" id="1398085"/>
    <lineage>
        <taxon>Bacteria</taxon>
        <taxon>Pseudomonadati</taxon>
        <taxon>Pseudomonadota</taxon>
        <taxon>Alphaproteobacteria</taxon>
        <taxon>Rhodospirillales</taxon>
        <taxon>Rhodospirillaceae</taxon>
        <taxon>Inquilinus</taxon>
    </lineage>
</organism>
<dbReference type="Proteomes" id="UP000029995">
    <property type="component" value="Unassembled WGS sequence"/>
</dbReference>
<keyword evidence="6 9" id="KW-0378">Hydrolase</keyword>
<dbReference type="UniPathway" id="UPA00665"/>
<dbReference type="GO" id="GO:0005886">
    <property type="term" value="C:plasma membrane"/>
    <property type="evidence" value="ECO:0007669"/>
    <property type="project" value="UniProtKB-SubCell"/>
</dbReference>
<evidence type="ECO:0000256" key="5">
    <source>
        <dbReference type="ARBA" id="ARBA00022750"/>
    </source>
</evidence>
<evidence type="ECO:0000256" key="3">
    <source>
        <dbReference type="ARBA" id="ARBA00022670"/>
    </source>
</evidence>
<evidence type="ECO:0000256" key="2">
    <source>
        <dbReference type="ARBA" id="ARBA00022475"/>
    </source>
</evidence>
<keyword evidence="2 9" id="KW-1003">Cell membrane</keyword>
<dbReference type="NCBIfam" id="TIGR00077">
    <property type="entry name" value="lspA"/>
    <property type="match status" value="1"/>
</dbReference>
<accession>A0A0A0D7K2</accession>
<dbReference type="GO" id="GO:0006508">
    <property type="term" value="P:proteolysis"/>
    <property type="evidence" value="ECO:0007669"/>
    <property type="project" value="UniProtKB-KW"/>
</dbReference>
<dbReference type="PROSITE" id="PS00855">
    <property type="entry name" value="SPASE_II"/>
    <property type="match status" value="1"/>
</dbReference>
<keyword evidence="7 9" id="KW-1133">Transmembrane helix</keyword>
<evidence type="ECO:0000256" key="1">
    <source>
        <dbReference type="ARBA" id="ARBA00006139"/>
    </source>
</evidence>
<evidence type="ECO:0000313" key="13">
    <source>
        <dbReference type="Proteomes" id="UP000029995"/>
    </source>
</evidence>
<feature type="transmembrane region" description="Helical" evidence="9">
    <location>
        <begin position="75"/>
        <end position="95"/>
    </location>
</feature>
<comment type="subcellular location">
    <subcellularLocation>
        <location evidence="9">Cell membrane</location>
        <topology evidence="9">Multi-pass membrane protein</topology>
    </subcellularLocation>
</comment>
<evidence type="ECO:0000256" key="8">
    <source>
        <dbReference type="ARBA" id="ARBA00023136"/>
    </source>
</evidence>
<dbReference type="EMBL" id="JANX01000118">
    <property type="protein sequence ID" value="KGM34114.1"/>
    <property type="molecule type" value="Genomic_DNA"/>
</dbReference>
<evidence type="ECO:0000313" key="12">
    <source>
        <dbReference type="EMBL" id="KGM34114.1"/>
    </source>
</evidence>